<evidence type="ECO:0000313" key="2">
    <source>
        <dbReference type="Proteomes" id="UP000319557"/>
    </source>
</evidence>
<evidence type="ECO:0000313" key="1">
    <source>
        <dbReference type="EMBL" id="QDS86828.1"/>
    </source>
</evidence>
<keyword evidence="2" id="KW-1185">Reference proteome</keyword>
<dbReference type="Proteomes" id="UP000319557">
    <property type="component" value="Chromosome"/>
</dbReference>
<organism evidence="1 2">
    <name type="scientific">Rosistilla ulvae</name>
    <dbReference type="NCBI Taxonomy" id="1930277"/>
    <lineage>
        <taxon>Bacteria</taxon>
        <taxon>Pseudomonadati</taxon>
        <taxon>Planctomycetota</taxon>
        <taxon>Planctomycetia</taxon>
        <taxon>Pirellulales</taxon>
        <taxon>Pirellulaceae</taxon>
        <taxon>Rosistilla</taxon>
    </lineage>
</organism>
<gene>
    <name evidence="1" type="ORF">EC9_10030</name>
</gene>
<dbReference type="EMBL" id="CP036261">
    <property type="protein sequence ID" value="QDS86828.1"/>
    <property type="molecule type" value="Genomic_DNA"/>
</dbReference>
<name>A0A517LW28_9BACT</name>
<reference evidence="1 2" key="1">
    <citation type="submission" date="2019-02" db="EMBL/GenBank/DDBJ databases">
        <title>Deep-cultivation of Planctomycetes and their phenomic and genomic characterization uncovers novel biology.</title>
        <authorList>
            <person name="Wiegand S."/>
            <person name="Jogler M."/>
            <person name="Boedeker C."/>
            <person name="Pinto D."/>
            <person name="Vollmers J."/>
            <person name="Rivas-Marin E."/>
            <person name="Kohn T."/>
            <person name="Peeters S.H."/>
            <person name="Heuer A."/>
            <person name="Rast P."/>
            <person name="Oberbeckmann S."/>
            <person name="Bunk B."/>
            <person name="Jeske O."/>
            <person name="Meyerdierks A."/>
            <person name="Storesund J.E."/>
            <person name="Kallscheuer N."/>
            <person name="Luecker S."/>
            <person name="Lage O.M."/>
            <person name="Pohl T."/>
            <person name="Merkel B.J."/>
            <person name="Hornburger P."/>
            <person name="Mueller R.-W."/>
            <person name="Bruemmer F."/>
            <person name="Labrenz M."/>
            <person name="Spormann A.M."/>
            <person name="Op den Camp H."/>
            <person name="Overmann J."/>
            <person name="Amann R."/>
            <person name="Jetten M.S.M."/>
            <person name="Mascher T."/>
            <person name="Medema M.H."/>
            <person name="Devos D.P."/>
            <person name="Kaster A.-K."/>
            <person name="Ovreas L."/>
            <person name="Rohde M."/>
            <person name="Galperin M.Y."/>
            <person name="Jogler C."/>
        </authorList>
    </citation>
    <scope>NUCLEOTIDE SEQUENCE [LARGE SCALE GENOMIC DNA]</scope>
    <source>
        <strain evidence="1 2">EC9</strain>
    </source>
</reference>
<accession>A0A517LW28</accession>
<proteinExistence type="predicted"/>
<dbReference type="AlphaFoldDB" id="A0A517LW28"/>
<dbReference type="KEGG" id="ruv:EC9_10030"/>
<sequence>MEAEHPLWGGYAGEDAVAPQHLDGRELLLMARRTQKPTDRRLDRLEEAGAKENPPARHKVNLTGGSFISLRTMRLDRSQPLRVLNNEHRCLPKSQSAY</sequence>
<protein>
    <submittedName>
        <fullName evidence="1">Uncharacterized protein</fullName>
    </submittedName>
</protein>